<dbReference type="CDD" id="cd02537">
    <property type="entry name" value="GT8_Glycogenin"/>
    <property type="match status" value="1"/>
</dbReference>
<dbReference type="PANTHER" id="PTHR11183">
    <property type="entry name" value="GLYCOGENIN SUBFAMILY MEMBER"/>
    <property type="match status" value="1"/>
</dbReference>
<dbReference type="Proteomes" id="UP001281003">
    <property type="component" value="Unassembled WGS sequence"/>
</dbReference>
<keyword evidence="1" id="KW-0808">Transferase</keyword>
<reference evidence="1" key="1">
    <citation type="journal article" date="2023" name="Mol. Phylogenet. Evol.">
        <title>Genome-scale phylogeny and comparative genomics of the fungal order Sordariales.</title>
        <authorList>
            <person name="Hensen N."/>
            <person name="Bonometti L."/>
            <person name="Westerberg I."/>
            <person name="Brannstrom I.O."/>
            <person name="Guillou S."/>
            <person name="Cros-Aarteil S."/>
            <person name="Calhoun S."/>
            <person name="Haridas S."/>
            <person name="Kuo A."/>
            <person name="Mondo S."/>
            <person name="Pangilinan J."/>
            <person name="Riley R."/>
            <person name="LaButti K."/>
            <person name="Andreopoulos B."/>
            <person name="Lipzen A."/>
            <person name="Chen C."/>
            <person name="Yan M."/>
            <person name="Daum C."/>
            <person name="Ng V."/>
            <person name="Clum A."/>
            <person name="Steindorff A."/>
            <person name="Ohm R.A."/>
            <person name="Martin F."/>
            <person name="Silar P."/>
            <person name="Natvig D.O."/>
            <person name="Lalanne C."/>
            <person name="Gautier V."/>
            <person name="Ament-Velasquez S.L."/>
            <person name="Kruys A."/>
            <person name="Hutchinson M.I."/>
            <person name="Powell A.J."/>
            <person name="Barry K."/>
            <person name="Miller A.N."/>
            <person name="Grigoriev I.V."/>
            <person name="Debuchy R."/>
            <person name="Gladieux P."/>
            <person name="Hiltunen Thoren M."/>
            <person name="Johannesson H."/>
        </authorList>
    </citation>
    <scope>NUCLEOTIDE SEQUENCE</scope>
    <source>
        <strain evidence="1">FGSC 1904</strain>
    </source>
</reference>
<proteinExistence type="predicted"/>
<comment type="caution">
    <text evidence="1">The sequence shown here is derived from an EMBL/GenBank/DDBJ whole genome shotgun (WGS) entry which is preliminary data.</text>
</comment>
<reference evidence="1" key="2">
    <citation type="submission" date="2023-07" db="EMBL/GenBank/DDBJ databases">
        <authorList>
            <consortium name="Lawrence Berkeley National Laboratory"/>
            <person name="Haridas S."/>
            <person name="Hensen N."/>
            <person name="Bonometti L."/>
            <person name="Westerberg I."/>
            <person name="Brannstrom I.O."/>
            <person name="Guillou S."/>
            <person name="Cros-Aarteil S."/>
            <person name="Calhoun S."/>
            <person name="Kuo A."/>
            <person name="Mondo S."/>
            <person name="Pangilinan J."/>
            <person name="Riley R."/>
            <person name="LaButti K."/>
            <person name="Andreopoulos B."/>
            <person name="Lipzen A."/>
            <person name="Chen C."/>
            <person name="Yanf M."/>
            <person name="Daum C."/>
            <person name="Ng V."/>
            <person name="Clum A."/>
            <person name="Steindorff A."/>
            <person name="Ohm R."/>
            <person name="Martin F."/>
            <person name="Silar P."/>
            <person name="Natvig D."/>
            <person name="Lalanne C."/>
            <person name="Gautier V."/>
            <person name="Ament-velasquez S.L."/>
            <person name="Kruys A."/>
            <person name="Hutchinson M.I."/>
            <person name="Powell A.J."/>
            <person name="Barry K."/>
            <person name="Miller A.N."/>
            <person name="Grigoriev I.V."/>
            <person name="Debuchy R."/>
            <person name="Gladieux P."/>
            <person name="Thoren M.H."/>
            <person name="Johannesson H."/>
        </authorList>
    </citation>
    <scope>NUCLEOTIDE SEQUENCE</scope>
    <source>
        <strain evidence="1">FGSC 1904</strain>
    </source>
</reference>
<dbReference type="InterPro" id="IPR002495">
    <property type="entry name" value="Glyco_trans_8"/>
</dbReference>
<evidence type="ECO:0000313" key="1">
    <source>
        <dbReference type="EMBL" id="KAK3391823.1"/>
    </source>
</evidence>
<evidence type="ECO:0000313" key="2">
    <source>
        <dbReference type="Proteomes" id="UP001281003"/>
    </source>
</evidence>
<dbReference type="InterPro" id="IPR029044">
    <property type="entry name" value="Nucleotide-diphossugar_trans"/>
</dbReference>
<dbReference type="SUPFAM" id="SSF53448">
    <property type="entry name" value="Nucleotide-diphospho-sugar transferases"/>
    <property type="match status" value="1"/>
</dbReference>
<dbReference type="Gene3D" id="3.90.550.10">
    <property type="entry name" value="Spore Coat Polysaccharide Biosynthesis Protein SpsA, Chain A"/>
    <property type="match status" value="1"/>
</dbReference>
<organism evidence="1 2">
    <name type="scientific">Sordaria brevicollis</name>
    <dbReference type="NCBI Taxonomy" id="83679"/>
    <lineage>
        <taxon>Eukaryota</taxon>
        <taxon>Fungi</taxon>
        <taxon>Dikarya</taxon>
        <taxon>Ascomycota</taxon>
        <taxon>Pezizomycotina</taxon>
        <taxon>Sordariomycetes</taxon>
        <taxon>Sordariomycetidae</taxon>
        <taxon>Sordariales</taxon>
        <taxon>Sordariaceae</taxon>
        <taxon>Sordaria</taxon>
    </lineage>
</organism>
<gene>
    <name evidence="1" type="ORF">B0T20DRAFT_66388</name>
</gene>
<keyword evidence="2" id="KW-1185">Reference proteome</keyword>
<dbReference type="InterPro" id="IPR050587">
    <property type="entry name" value="GNT1/Glycosyltrans_8"/>
</dbReference>
<sequence length="311" mass="35301">MTVDYPTNKIWSTLVTKRAYFGGALVLNHTLKKVGSRYQLKIMVTREAEADKEFMAAFAAAGIPTIVIEKIEPSRKGQANKAFWQKLAPWGMTEYERIVLLDSDQVILQNIDDLMTMDLPEGYIACSHACTCNPRKLAHYPPDWTPENCPFTSTNPHTLAPAPITPSSPPTHHLLNSGTVVLTPSKSQFDTLISAIETHPSVPSMVFPDQDILAIVYRGKWKPLPYIYNALKPMRACHAELWKDEDVKVLHYILNKPWESKEYNSEDLVEGTHRLWWEAWAEVEKEWTGEAVGGEKRRLFESVVRPVVAQE</sequence>
<dbReference type="EMBL" id="JAUTDP010000012">
    <property type="protein sequence ID" value="KAK3391823.1"/>
    <property type="molecule type" value="Genomic_DNA"/>
</dbReference>
<protein>
    <submittedName>
        <fullName evidence="1">Nucleotide-diphospho-sugar transferase</fullName>
    </submittedName>
</protein>
<dbReference type="AlphaFoldDB" id="A0AAE0U5J2"/>
<dbReference type="Pfam" id="PF01501">
    <property type="entry name" value="Glyco_transf_8"/>
    <property type="match status" value="1"/>
</dbReference>
<accession>A0AAE0U5J2</accession>
<name>A0AAE0U5J2_SORBR</name>
<dbReference type="GO" id="GO:0016757">
    <property type="term" value="F:glycosyltransferase activity"/>
    <property type="evidence" value="ECO:0007669"/>
    <property type="project" value="InterPro"/>
</dbReference>